<evidence type="ECO:0000256" key="1">
    <source>
        <dbReference type="SAM" id="SignalP"/>
    </source>
</evidence>
<dbReference type="AlphaFoldDB" id="A0A518HND6"/>
<name>A0A518HND6_9BACT</name>
<keyword evidence="1" id="KW-0732">Signal</keyword>
<sequence length="65" mass="6819" precursor="true">MGMHPSEMRSFGLCLVLAVLCVQASADTINFNDIVGPSTAPQVDILFAGVVVNYDATSDAFGRNA</sequence>
<protein>
    <submittedName>
        <fullName evidence="2">Uncharacterized protein</fullName>
    </submittedName>
</protein>
<feature type="chain" id="PRO_5021926315" evidence="1">
    <location>
        <begin position="27"/>
        <end position="65"/>
    </location>
</feature>
<dbReference type="Proteomes" id="UP000319004">
    <property type="component" value="Chromosome"/>
</dbReference>
<proteinExistence type="predicted"/>
<organism evidence="2 3">
    <name type="scientific">Stieleria neptunia</name>
    <dbReference type="NCBI Taxonomy" id="2527979"/>
    <lineage>
        <taxon>Bacteria</taxon>
        <taxon>Pseudomonadati</taxon>
        <taxon>Planctomycetota</taxon>
        <taxon>Planctomycetia</taxon>
        <taxon>Pirellulales</taxon>
        <taxon>Pirellulaceae</taxon>
        <taxon>Stieleria</taxon>
    </lineage>
</organism>
<dbReference type="EMBL" id="CP037423">
    <property type="protein sequence ID" value="QDV42277.1"/>
    <property type="molecule type" value="Genomic_DNA"/>
</dbReference>
<accession>A0A518HND6</accession>
<evidence type="ECO:0000313" key="3">
    <source>
        <dbReference type="Proteomes" id="UP000319004"/>
    </source>
</evidence>
<feature type="signal peptide" evidence="1">
    <location>
        <begin position="1"/>
        <end position="26"/>
    </location>
</feature>
<evidence type="ECO:0000313" key="2">
    <source>
        <dbReference type="EMBL" id="QDV42277.1"/>
    </source>
</evidence>
<keyword evidence="3" id="KW-1185">Reference proteome</keyword>
<dbReference type="KEGG" id="snep:Enr13x_21220"/>
<reference evidence="2 3" key="1">
    <citation type="submission" date="2019-03" db="EMBL/GenBank/DDBJ databases">
        <title>Deep-cultivation of Planctomycetes and their phenomic and genomic characterization uncovers novel biology.</title>
        <authorList>
            <person name="Wiegand S."/>
            <person name="Jogler M."/>
            <person name="Boedeker C."/>
            <person name="Pinto D."/>
            <person name="Vollmers J."/>
            <person name="Rivas-Marin E."/>
            <person name="Kohn T."/>
            <person name="Peeters S.H."/>
            <person name="Heuer A."/>
            <person name="Rast P."/>
            <person name="Oberbeckmann S."/>
            <person name="Bunk B."/>
            <person name="Jeske O."/>
            <person name="Meyerdierks A."/>
            <person name="Storesund J.E."/>
            <person name="Kallscheuer N."/>
            <person name="Luecker S."/>
            <person name="Lage O.M."/>
            <person name="Pohl T."/>
            <person name="Merkel B.J."/>
            <person name="Hornburger P."/>
            <person name="Mueller R.-W."/>
            <person name="Bruemmer F."/>
            <person name="Labrenz M."/>
            <person name="Spormann A.M."/>
            <person name="Op den Camp H."/>
            <person name="Overmann J."/>
            <person name="Amann R."/>
            <person name="Jetten M.S.M."/>
            <person name="Mascher T."/>
            <person name="Medema M.H."/>
            <person name="Devos D.P."/>
            <person name="Kaster A.-K."/>
            <person name="Ovreas L."/>
            <person name="Rohde M."/>
            <person name="Galperin M.Y."/>
            <person name="Jogler C."/>
        </authorList>
    </citation>
    <scope>NUCLEOTIDE SEQUENCE [LARGE SCALE GENOMIC DNA]</scope>
    <source>
        <strain evidence="2 3">Enr13</strain>
    </source>
</reference>
<gene>
    <name evidence="2" type="ORF">Enr13x_21220</name>
</gene>